<evidence type="ECO:0000256" key="6">
    <source>
        <dbReference type="ARBA" id="ARBA00035023"/>
    </source>
</evidence>
<evidence type="ECO:0000256" key="4">
    <source>
        <dbReference type="ARBA" id="ARBA00023004"/>
    </source>
</evidence>
<evidence type="ECO:0000256" key="7">
    <source>
        <dbReference type="ARBA" id="ARBA00035045"/>
    </source>
</evidence>
<dbReference type="Gene3D" id="3.10.180.50">
    <property type="match status" value="1"/>
</dbReference>
<dbReference type="EC" id="1.13.11.93" evidence="6"/>
<proteinExistence type="inferred from homology"/>
<dbReference type="PANTHER" id="PTHR31136">
    <property type="entry name" value="DUF1338 DOMAIN-CONTAINING PROTEIN"/>
    <property type="match status" value="1"/>
</dbReference>
<keyword evidence="3" id="KW-0560">Oxidoreductase</keyword>
<evidence type="ECO:0000313" key="8">
    <source>
        <dbReference type="EMBL" id="GLQ31221.1"/>
    </source>
</evidence>
<dbReference type="SMART" id="SM01150">
    <property type="entry name" value="DUF1338"/>
    <property type="match status" value="1"/>
</dbReference>
<comment type="similarity">
    <text evidence="5">Belongs to the 2-oxoadipate dioxygenase/decarboxylase family.</text>
</comment>
<keyword evidence="2" id="KW-0223">Dioxygenase</keyword>
<name>A0AA37SAS1_9GAMM</name>
<comment type="cofactor">
    <cofactor evidence="1">
        <name>Fe(2+)</name>
        <dbReference type="ChEBI" id="CHEBI:29033"/>
    </cofactor>
</comment>
<dbReference type="CDD" id="cd16350">
    <property type="entry name" value="VOC_like"/>
    <property type="match status" value="1"/>
</dbReference>
<keyword evidence="4" id="KW-0408">Iron</keyword>
<reference evidence="8" key="1">
    <citation type="journal article" date="2014" name="Int. J. Syst. Evol. Microbiol.">
        <title>Complete genome sequence of Corynebacterium casei LMG S-19264T (=DSM 44701T), isolated from a smear-ripened cheese.</title>
        <authorList>
            <consortium name="US DOE Joint Genome Institute (JGI-PGF)"/>
            <person name="Walter F."/>
            <person name="Albersmeier A."/>
            <person name="Kalinowski J."/>
            <person name="Ruckert C."/>
        </authorList>
    </citation>
    <scope>NUCLEOTIDE SEQUENCE</scope>
    <source>
        <strain evidence="8">NBRC 110071</strain>
    </source>
</reference>
<evidence type="ECO:0000256" key="5">
    <source>
        <dbReference type="ARBA" id="ARBA00035013"/>
    </source>
</evidence>
<dbReference type="RefSeq" id="WP_284380737.1">
    <property type="nucleotide sequence ID" value="NZ_BSNM01000011.1"/>
</dbReference>
<sequence length="271" mass="30870">MLSGKSPEILFTNLWNQYVNLNPAVAKIHALFSEREPEVINDHIALRTFQHPKVGLDKVAKAFEDAGYQRCGQYTFVEKKLNAIHLAHKDDPSQPKVFISELKLSECSDELNAIVEQEIITKIDDALPDSDSFYCSGRTWGDISFETYEALRQESEYAAWMYVYGYMANHFTVKVNTLTSFDSLQDVNAFLEQQGFQLNDVGGTIKGTPELYLEQSSTLAEKRPVEFVEGTKEIPSCFYEFARRYPMENGEEFAGFIEGNADKIFESTNMK</sequence>
<reference evidence="8" key="2">
    <citation type="submission" date="2023-01" db="EMBL/GenBank/DDBJ databases">
        <title>Draft genome sequence of Litoribrevibacter albus strain NBRC 110071.</title>
        <authorList>
            <person name="Sun Q."/>
            <person name="Mori K."/>
        </authorList>
    </citation>
    <scope>NUCLEOTIDE SEQUENCE</scope>
    <source>
        <strain evidence="8">NBRC 110071</strain>
    </source>
</reference>
<protein>
    <recommendedName>
        <fullName evidence="6">2-oxoadipate dioxygenase/decarboxylase</fullName>
        <ecNumber evidence="6">1.13.11.93</ecNumber>
    </recommendedName>
    <alternativeName>
        <fullName evidence="7">2-hydroxyglutarate synthase</fullName>
    </alternativeName>
</protein>
<organism evidence="8 9">
    <name type="scientific">Litoribrevibacter albus</name>
    <dbReference type="NCBI Taxonomy" id="1473156"/>
    <lineage>
        <taxon>Bacteria</taxon>
        <taxon>Pseudomonadati</taxon>
        <taxon>Pseudomonadota</taxon>
        <taxon>Gammaproteobacteria</taxon>
        <taxon>Oceanospirillales</taxon>
        <taxon>Oceanospirillaceae</taxon>
        <taxon>Litoribrevibacter</taxon>
    </lineage>
</organism>
<dbReference type="EMBL" id="BSNM01000011">
    <property type="protein sequence ID" value="GLQ31221.1"/>
    <property type="molecule type" value="Genomic_DNA"/>
</dbReference>
<evidence type="ECO:0000256" key="2">
    <source>
        <dbReference type="ARBA" id="ARBA00022964"/>
    </source>
</evidence>
<dbReference type="InterPro" id="IPR009770">
    <property type="entry name" value="HGLS"/>
</dbReference>
<dbReference type="GO" id="GO:0051213">
    <property type="term" value="F:dioxygenase activity"/>
    <property type="evidence" value="ECO:0007669"/>
    <property type="project" value="UniProtKB-KW"/>
</dbReference>
<evidence type="ECO:0000256" key="3">
    <source>
        <dbReference type="ARBA" id="ARBA00023002"/>
    </source>
</evidence>
<keyword evidence="9" id="KW-1185">Reference proteome</keyword>
<dbReference type="Pfam" id="PF07063">
    <property type="entry name" value="HGLS"/>
    <property type="match status" value="2"/>
</dbReference>
<evidence type="ECO:0000313" key="9">
    <source>
        <dbReference type="Proteomes" id="UP001161389"/>
    </source>
</evidence>
<dbReference type="Proteomes" id="UP001161389">
    <property type="component" value="Unassembled WGS sequence"/>
</dbReference>
<evidence type="ECO:0000256" key="1">
    <source>
        <dbReference type="ARBA" id="ARBA00001954"/>
    </source>
</evidence>
<dbReference type="PANTHER" id="PTHR31136:SF5">
    <property type="entry name" value="2-OXOADIPATE DIOXYGENASE_DECARBOXYLASE, CHLOROPLASTIC"/>
    <property type="match status" value="1"/>
</dbReference>
<comment type="caution">
    <text evidence="8">The sequence shown here is derived from an EMBL/GenBank/DDBJ whole genome shotgun (WGS) entry which is preliminary data.</text>
</comment>
<gene>
    <name evidence="8" type="ORF">GCM10007876_17000</name>
</gene>
<accession>A0AA37SAS1</accession>
<dbReference type="AlphaFoldDB" id="A0AA37SAS1"/>